<accession>A0A1R3L519</accession>
<keyword evidence="2" id="KW-1185">Reference proteome</keyword>
<reference evidence="1 2" key="1">
    <citation type="journal article" date="2013" name="Nat. Genet.">
        <title>The high-quality draft genome of peach (Prunus persica) identifies unique patterns of genetic diversity, domestication and genome evolution.</title>
        <authorList>
            <consortium name="International Peach Genome Initiative"/>
            <person name="Verde I."/>
            <person name="Abbott A.G."/>
            <person name="Scalabrin S."/>
            <person name="Jung S."/>
            <person name="Shu S."/>
            <person name="Marroni F."/>
            <person name="Zhebentyayeva T."/>
            <person name="Dettori M.T."/>
            <person name="Grimwood J."/>
            <person name="Cattonaro F."/>
            <person name="Zuccolo A."/>
            <person name="Rossini L."/>
            <person name="Jenkins J."/>
            <person name="Vendramin E."/>
            <person name="Meisel L.A."/>
            <person name="Decroocq V."/>
            <person name="Sosinski B."/>
            <person name="Prochnik S."/>
            <person name="Mitros T."/>
            <person name="Policriti A."/>
            <person name="Cipriani G."/>
            <person name="Dondini L."/>
            <person name="Ficklin S."/>
            <person name="Goodstein D.M."/>
            <person name="Xuan P."/>
            <person name="Del Fabbro C."/>
            <person name="Aramini V."/>
            <person name="Copetti D."/>
            <person name="Gonzalez S."/>
            <person name="Horner D.S."/>
            <person name="Falchi R."/>
            <person name="Lucas S."/>
            <person name="Mica E."/>
            <person name="Maldonado J."/>
            <person name="Lazzari B."/>
            <person name="Bielenberg D."/>
            <person name="Pirona R."/>
            <person name="Miculan M."/>
            <person name="Barakat A."/>
            <person name="Testolin R."/>
            <person name="Stella A."/>
            <person name="Tartarini S."/>
            <person name="Tonutti P."/>
            <person name="Arus P."/>
            <person name="Orellana A."/>
            <person name="Wells C."/>
            <person name="Main D."/>
            <person name="Vizzotto G."/>
            <person name="Silva H."/>
            <person name="Salamini F."/>
            <person name="Schmutz J."/>
            <person name="Morgante M."/>
            <person name="Rokhsar D.S."/>
        </authorList>
    </citation>
    <scope>NUCLEOTIDE SEQUENCE [LARGE SCALE GENOMIC DNA]</scope>
    <source>
        <strain evidence="2">cv. Nemared</strain>
    </source>
</reference>
<name>A0A1R3L519_PRUPE</name>
<dbReference type="AlphaFoldDB" id="A0A1R3L519"/>
<organism evidence="1 2">
    <name type="scientific">Prunus persica</name>
    <name type="common">Peach</name>
    <name type="synonym">Amygdalus persica</name>
    <dbReference type="NCBI Taxonomy" id="3760"/>
    <lineage>
        <taxon>Eukaryota</taxon>
        <taxon>Viridiplantae</taxon>
        <taxon>Streptophyta</taxon>
        <taxon>Embryophyta</taxon>
        <taxon>Tracheophyta</taxon>
        <taxon>Spermatophyta</taxon>
        <taxon>Magnoliopsida</taxon>
        <taxon>eudicotyledons</taxon>
        <taxon>Gunneridae</taxon>
        <taxon>Pentapetalae</taxon>
        <taxon>rosids</taxon>
        <taxon>fabids</taxon>
        <taxon>Rosales</taxon>
        <taxon>Rosaceae</taxon>
        <taxon>Amygdaloideae</taxon>
        <taxon>Amygdaleae</taxon>
        <taxon>Prunus</taxon>
    </lineage>
</organism>
<gene>
    <name evidence="1" type="ORF">PRUPE_I004100</name>
</gene>
<dbReference type="AntiFam" id="ANF00039">
    <property type="entry name" value="Antisense to SRP RNA"/>
</dbReference>
<sequence>MTKFQALRLKKAKRFRFNWDSLAGHGGSEWHRPVILPLPRARGSRCSVKPALRSALHSRNPVTQSLRSSHRVQLLAWNGRARR</sequence>
<dbReference type="Gramene" id="ONH89499">
    <property type="protein sequence ID" value="ONH89499"/>
    <property type="gene ID" value="PRUPE_I004100"/>
</dbReference>
<dbReference type="Proteomes" id="UP000006882">
    <property type="component" value="Unassembled WGS sequence"/>
</dbReference>
<dbReference type="EMBL" id="KV887598">
    <property type="protein sequence ID" value="ONH89499.1"/>
    <property type="molecule type" value="Genomic_DNA"/>
</dbReference>
<proteinExistence type="predicted"/>
<protein>
    <submittedName>
        <fullName evidence="1">Uncharacterized protein</fullName>
    </submittedName>
</protein>
<evidence type="ECO:0000313" key="2">
    <source>
        <dbReference type="Proteomes" id="UP000006882"/>
    </source>
</evidence>
<evidence type="ECO:0000313" key="1">
    <source>
        <dbReference type="EMBL" id="ONH89499.1"/>
    </source>
</evidence>